<dbReference type="Pfam" id="PF12350">
    <property type="entry name" value="CTK3_C"/>
    <property type="match status" value="1"/>
</dbReference>
<protein>
    <recommendedName>
        <fullName evidence="2">CID domain-containing protein</fullName>
    </recommendedName>
</protein>
<dbReference type="InterPro" id="IPR006569">
    <property type="entry name" value="CID_dom"/>
</dbReference>
<dbReference type="RefSeq" id="XP_007408949.1">
    <property type="nucleotide sequence ID" value="XM_007408887.1"/>
</dbReference>
<gene>
    <name evidence="3" type="ORF">MELLADRAFT_85466</name>
</gene>
<dbReference type="InterPro" id="IPR024637">
    <property type="entry name" value="Ctk3_C"/>
</dbReference>
<dbReference type="PANTHER" id="PTHR28291">
    <property type="entry name" value="CTD KINASE SUBUNIT GAMMA"/>
    <property type="match status" value="1"/>
</dbReference>
<dbReference type="eggNOG" id="ENOG502S1MK">
    <property type="taxonomic scope" value="Eukaryota"/>
</dbReference>
<dbReference type="OrthoDB" id="21266at2759"/>
<dbReference type="STRING" id="747676.F4RIT2"/>
<feature type="compositionally biased region" description="Low complexity" evidence="1">
    <location>
        <begin position="75"/>
        <end position="87"/>
    </location>
</feature>
<dbReference type="GO" id="GO:0045943">
    <property type="term" value="P:positive regulation of transcription by RNA polymerase I"/>
    <property type="evidence" value="ECO:0007669"/>
    <property type="project" value="TreeGrafter"/>
</dbReference>
<dbReference type="InterPro" id="IPR042326">
    <property type="entry name" value="Ctk3"/>
</dbReference>
<dbReference type="GeneID" id="18933857"/>
<dbReference type="PANTHER" id="PTHR28291:SF1">
    <property type="entry name" value="CTD KINASE SUBUNIT GAMMA"/>
    <property type="match status" value="1"/>
</dbReference>
<reference evidence="4" key="1">
    <citation type="journal article" date="2011" name="Proc. Natl. Acad. Sci. U.S.A.">
        <title>Obligate biotrophy features unraveled by the genomic analysis of rust fungi.</title>
        <authorList>
            <person name="Duplessis S."/>
            <person name="Cuomo C.A."/>
            <person name="Lin Y.-C."/>
            <person name="Aerts A."/>
            <person name="Tisserant E."/>
            <person name="Veneault-Fourrey C."/>
            <person name="Joly D.L."/>
            <person name="Hacquard S."/>
            <person name="Amselem J."/>
            <person name="Cantarel B.L."/>
            <person name="Chiu R."/>
            <person name="Coutinho P.M."/>
            <person name="Feau N."/>
            <person name="Field M."/>
            <person name="Frey P."/>
            <person name="Gelhaye E."/>
            <person name="Goldberg J."/>
            <person name="Grabherr M.G."/>
            <person name="Kodira C.D."/>
            <person name="Kohler A."/>
            <person name="Kuees U."/>
            <person name="Lindquist E.A."/>
            <person name="Lucas S.M."/>
            <person name="Mago R."/>
            <person name="Mauceli E."/>
            <person name="Morin E."/>
            <person name="Murat C."/>
            <person name="Pangilinan J.L."/>
            <person name="Park R."/>
            <person name="Pearson M."/>
            <person name="Quesneville H."/>
            <person name="Rouhier N."/>
            <person name="Sakthikumar S."/>
            <person name="Salamov A.A."/>
            <person name="Schmutz J."/>
            <person name="Selles B."/>
            <person name="Shapiro H."/>
            <person name="Tanguay P."/>
            <person name="Tuskan G.A."/>
            <person name="Henrissat B."/>
            <person name="Van de Peer Y."/>
            <person name="Rouze P."/>
            <person name="Ellis J.G."/>
            <person name="Dodds P.N."/>
            <person name="Schein J.E."/>
            <person name="Zhong S."/>
            <person name="Hamelin R.C."/>
            <person name="Grigoriev I.V."/>
            <person name="Szabo L.J."/>
            <person name="Martin F."/>
        </authorList>
    </citation>
    <scope>NUCLEOTIDE SEQUENCE [LARGE SCALE GENOMIC DNA]</scope>
    <source>
        <strain evidence="4">98AG31 / pathotype 3-4-7</strain>
    </source>
</reference>
<evidence type="ECO:0000313" key="4">
    <source>
        <dbReference type="Proteomes" id="UP000001072"/>
    </source>
</evidence>
<keyword evidence="4" id="KW-1185">Reference proteome</keyword>
<accession>F4RIT2</accession>
<dbReference type="GO" id="GO:0070692">
    <property type="term" value="C:CTDK-1 complex"/>
    <property type="evidence" value="ECO:0007669"/>
    <property type="project" value="InterPro"/>
</dbReference>
<dbReference type="Gene3D" id="1.25.40.90">
    <property type="match status" value="1"/>
</dbReference>
<feature type="compositionally biased region" description="Polar residues" evidence="1">
    <location>
        <begin position="96"/>
        <end position="105"/>
    </location>
</feature>
<dbReference type="PROSITE" id="PS51391">
    <property type="entry name" value="CID"/>
    <property type="match status" value="1"/>
</dbReference>
<dbReference type="Pfam" id="PF12243">
    <property type="entry name" value="CTK3"/>
    <property type="match status" value="1"/>
</dbReference>
<dbReference type="VEuPathDB" id="FungiDB:MELLADRAFT_85466"/>
<sequence>MDGFEVRLQLVSILRKLSSSQNSIQTTIRFLLKHRSKCGEDLWDCLMEECQNASLNARINILYLVDSLLITTSSTYSSSHTTTNNSNPKHQETKTMKSNPSSNPLNQDHLNNYGQMIKKDLKRLIELIVPIEFQKKGLLNLMSTQQVLKNWKNQINLINKFINLDEIEEIENLLSERKTILANAPVDTRHLDNDFLDFSKRDILDRIDDDRERHKRLRERIWVLPIPPTSSLSIRPGPSNKPYSSYPTHRLATLLYTSLRASASDKRILTNEKPCSPAHRSHLASSSTSSTTSPEDDRSPIRSPAQFSSSRPTTLNRHNPSSYNLSYKECDLSIQLECDQMISANAEDTGEAGLESMDWEAMRIEHQRCYGLRPSSTHTPPDSPNIDT</sequence>
<dbReference type="AlphaFoldDB" id="F4RIT2"/>
<feature type="region of interest" description="Disordered" evidence="1">
    <location>
        <begin position="75"/>
        <end position="105"/>
    </location>
</feature>
<proteinExistence type="predicted"/>
<evidence type="ECO:0000313" key="3">
    <source>
        <dbReference type="EMBL" id="EGG07617.1"/>
    </source>
</evidence>
<evidence type="ECO:0000259" key="2">
    <source>
        <dbReference type="PROSITE" id="PS51391"/>
    </source>
</evidence>
<dbReference type="InterPro" id="IPR008942">
    <property type="entry name" value="ENTH_VHS"/>
</dbReference>
<dbReference type="HOGENOM" id="CLU_051552_1_0_1"/>
<feature type="domain" description="CID" evidence="2">
    <location>
        <begin position="2"/>
        <end position="178"/>
    </location>
</feature>
<feature type="region of interest" description="Disordered" evidence="1">
    <location>
        <begin position="271"/>
        <end position="321"/>
    </location>
</feature>
<dbReference type="EMBL" id="GL883103">
    <property type="protein sequence ID" value="EGG07617.1"/>
    <property type="molecule type" value="Genomic_DNA"/>
</dbReference>
<feature type="compositionally biased region" description="Polar residues" evidence="1">
    <location>
        <begin position="305"/>
        <end position="321"/>
    </location>
</feature>
<dbReference type="InterPro" id="IPR024638">
    <property type="entry name" value="Ctk3_N"/>
</dbReference>
<dbReference type="Proteomes" id="UP000001072">
    <property type="component" value="Unassembled WGS sequence"/>
</dbReference>
<dbReference type="GO" id="GO:0032786">
    <property type="term" value="P:positive regulation of DNA-templated transcription, elongation"/>
    <property type="evidence" value="ECO:0007669"/>
    <property type="project" value="InterPro"/>
</dbReference>
<organism evidence="4">
    <name type="scientific">Melampsora larici-populina (strain 98AG31 / pathotype 3-4-7)</name>
    <name type="common">Poplar leaf rust fungus</name>
    <dbReference type="NCBI Taxonomy" id="747676"/>
    <lineage>
        <taxon>Eukaryota</taxon>
        <taxon>Fungi</taxon>
        <taxon>Dikarya</taxon>
        <taxon>Basidiomycota</taxon>
        <taxon>Pucciniomycotina</taxon>
        <taxon>Pucciniomycetes</taxon>
        <taxon>Pucciniales</taxon>
        <taxon>Melampsoraceae</taxon>
        <taxon>Melampsora</taxon>
    </lineage>
</organism>
<evidence type="ECO:0000256" key="1">
    <source>
        <dbReference type="SAM" id="MobiDB-lite"/>
    </source>
</evidence>
<dbReference type="KEGG" id="mlr:MELLADRAFT_85466"/>
<dbReference type="InParanoid" id="F4RIT2"/>
<name>F4RIT2_MELLP</name>